<dbReference type="Proteomes" id="UP000008792">
    <property type="component" value="Unassembled WGS sequence"/>
</dbReference>
<keyword evidence="3" id="KW-0812">Transmembrane</keyword>
<dbReference type="InParanoid" id="A0A0Q9W3M0"/>
<dbReference type="KEGG" id="dvi:6625295"/>
<keyword evidence="3" id="KW-1133">Transmembrane helix</keyword>
<dbReference type="InterPro" id="IPR029277">
    <property type="entry name" value="SVWC_dom"/>
</dbReference>
<evidence type="ECO:0000256" key="2">
    <source>
        <dbReference type="ARBA" id="ARBA00022525"/>
    </source>
</evidence>
<dbReference type="Pfam" id="PF15430">
    <property type="entry name" value="SVWC"/>
    <property type="match status" value="1"/>
</dbReference>
<reference evidence="5 6" key="1">
    <citation type="journal article" date="2007" name="Nature">
        <title>Evolution of genes and genomes on the Drosophila phylogeny.</title>
        <authorList>
            <consortium name="Drosophila 12 Genomes Consortium"/>
            <person name="Clark A.G."/>
            <person name="Eisen M.B."/>
            <person name="Smith D.R."/>
            <person name="Bergman C.M."/>
            <person name="Oliver B."/>
            <person name="Markow T.A."/>
            <person name="Kaufman T.C."/>
            <person name="Kellis M."/>
            <person name="Gelbart W."/>
            <person name="Iyer V.N."/>
            <person name="Pollard D.A."/>
            <person name="Sackton T.B."/>
            <person name="Larracuente A.M."/>
            <person name="Singh N.D."/>
            <person name="Abad J.P."/>
            <person name="Abt D.N."/>
            <person name="Adryan B."/>
            <person name="Aguade M."/>
            <person name="Akashi H."/>
            <person name="Anderson W.W."/>
            <person name="Aquadro C.F."/>
            <person name="Ardell D.H."/>
            <person name="Arguello R."/>
            <person name="Artieri C.G."/>
            <person name="Barbash D.A."/>
            <person name="Barker D."/>
            <person name="Barsanti P."/>
            <person name="Batterham P."/>
            <person name="Batzoglou S."/>
            <person name="Begun D."/>
            <person name="Bhutkar A."/>
            <person name="Blanco E."/>
            <person name="Bosak S.A."/>
            <person name="Bradley R.K."/>
            <person name="Brand A.D."/>
            <person name="Brent M.R."/>
            <person name="Brooks A.N."/>
            <person name="Brown R.H."/>
            <person name="Butlin R.K."/>
            <person name="Caggese C."/>
            <person name="Calvi B.R."/>
            <person name="Bernardo de Carvalho A."/>
            <person name="Caspi A."/>
            <person name="Castrezana S."/>
            <person name="Celniker S.E."/>
            <person name="Chang J.L."/>
            <person name="Chapple C."/>
            <person name="Chatterji S."/>
            <person name="Chinwalla A."/>
            <person name="Civetta A."/>
            <person name="Clifton S.W."/>
            <person name="Comeron J.M."/>
            <person name="Costello J.C."/>
            <person name="Coyne J.A."/>
            <person name="Daub J."/>
            <person name="David R.G."/>
            <person name="Delcher A.L."/>
            <person name="Delehaunty K."/>
            <person name="Do C.B."/>
            <person name="Ebling H."/>
            <person name="Edwards K."/>
            <person name="Eickbush T."/>
            <person name="Evans J.D."/>
            <person name="Filipski A."/>
            <person name="Findeiss S."/>
            <person name="Freyhult E."/>
            <person name="Fulton L."/>
            <person name="Fulton R."/>
            <person name="Garcia A.C."/>
            <person name="Gardiner A."/>
            <person name="Garfield D.A."/>
            <person name="Garvin B.E."/>
            <person name="Gibson G."/>
            <person name="Gilbert D."/>
            <person name="Gnerre S."/>
            <person name="Godfrey J."/>
            <person name="Good R."/>
            <person name="Gotea V."/>
            <person name="Gravely B."/>
            <person name="Greenberg A.J."/>
            <person name="Griffiths-Jones S."/>
            <person name="Gross S."/>
            <person name="Guigo R."/>
            <person name="Gustafson E.A."/>
            <person name="Haerty W."/>
            <person name="Hahn M.W."/>
            <person name="Halligan D.L."/>
            <person name="Halpern A.L."/>
            <person name="Halter G.M."/>
            <person name="Han M.V."/>
            <person name="Heger A."/>
            <person name="Hillier L."/>
            <person name="Hinrichs A.S."/>
            <person name="Holmes I."/>
            <person name="Hoskins R.A."/>
            <person name="Hubisz M.J."/>
            <person name="Hultmark D."/>
            <person name="Huntley M.A."/>
            <person name="Jaffe D.B."/>
            <person name="Jagadeeshan S."/>
            <person name="Jeck W.R."/>
            <person name="Johnson J."/>
            <person name="Jones C.D."/>
            <person name="Jordan W.C."/>
            <person name="Karpen G.H."/>
            <person name="Kataoka E."/>
            <person name="Keightley P.D."/>
            <person name="Kheradpour P."/>
            <person name="Kirkness E.F."/>
            <person name="Koerich L.B."/>
            <person name="Kristiansen K."/>
            <person name="Kudrna D."/>
            <person name="Kulathinal R.J."/>
            <person name="Kumar S."/>
            <person name="Kwok R."/>
            <person name="Lander E."/>
            <person name="Langley C.H."/>
            <person name="Lapoint R."/>
            <person name="Lazzaro B.P."/>
            <person name="Lee S.J."/>
            <person name="Levesque L."/>
            <person name="Li R."/>
            <person name="Lin C.F."/>
            <person name="Lin M.F."/>
            <person name="Lindblad-Toh K."/>
            <person name="Llopart A."/>
            <person name="Long M."/>
            <person name="Low L."/>
            <person name="Lozovsky E."/>
            <person name="Lu J."/>
            <person name="Luo M."/>
            <person name="Machado C.A."/>
            <person name="Makalowski W."/>
            <person name="Marzo M."/>
            <person name="Matsuda M."/>
            <person name="Matzkin L."/>
            <person name="McAllister B."/>
            <person name="McBride C.S."/>
            <person name="McKernan B."/>
            <person name="McKernan K."/>
            <person name="Mendez-Lago M."/>
            <person name="Minx P."/>
            <person name="Mollenhauer M.U."/>
            <person name="Montooth K."/>
            <person name="Mount S.M."/>
            <person name="Mu X."/>
            <person name="Myers E."/>
            <person name="Negre B."/>
            <person name="Newfeld S."/>
            <person name="Nielsen R."/>
            <person name="Noor M.A."/>
            <person name="O'Grady P."/>
            <person name="Pachter L."/>
            <person name="Papaceit M."/>
            <person name="Parisi M.J."/>
            <person name="Parisi M."/>
            <person name="Parts L."/>
            <person name="Pedersen J.S."/>
            <person name="Pesole G."/>
            <person name="Phillippy A.M."/>
            <person name="Ponting C.P."/>
            <person name="Pop M."/>
            <person name="Porcelli D."/>
            <person name="Powell J.R."/>
            <person name="Prohaska S."/>
            <person name="Pruitt K."/>
            <person name="Puig M."/>
            <person name="Quesneville H."/>
            <person name="Ram K.R."/>
            <person name="Rand D."/>
            <person name="Rasmussen M.D."/>
            <person name="Reed L.K."/>
            <person name="Reenan R."/>
            <person name="Reily A."/>
            <person name="Remington K.A."/>
            <person name="Rieger T.T."/>
            <person name="Ritchie M.G."/>
            <person name="Robin C."/>
            <person name="Rogers Y.H."/>
            <person name="Rohde C."/>
            <person name="Rozas J."/>
            <person name="Rubenfield M.J."/>
            <person name="Ruiz A."/>
            <person name="Russo S."/>
            <person name="Salzberg S.L."/>
            <person name="Sanchez-Gracia A."/>
            <person name="Saranga D.J."/>
            <person name="Sato H."/>
            <person name="Schaeffer S.W."/>
            <person name="Schatz M.C."/>
            <person name="Schlenke T."/>
            <person name="Schwartz R."/>
            <person name="Segarra C."/>
            <person name="Singh R.S."/>
            <person name="Sirot L."/>
            <person name="Sirota M."/>
            <person name="Sisneros N.B."/>
            <person name="Smith C.D."/>
            <person name="Smith T.F."/>
            <person name="Spieth J."/>
            <person name="Stage D.E."/>
            <person name="Stark A."/>
            <person name="Stephan W."/>
            <person name="Strausberg R.L."/>
            <person name="Strempel S."/>
            <person name="Sturgill D."/>
            <person name="Sutton G."/>
            <person name="Sutton G.G."/>
            <person name="Tao W."/>
            <person name="Teichmann S."/>
            <person name="Tobari Y.N."/>
            <person name="Tomimura Y."/>
            <person name="Tsolas J.M."/>
            <person name="Valente V.L."/>
            <person name="Venter E."/>
            <person name="Venter J.C."/>
            <person name="Vicario S."/>
            <person name="Vieira F.G."/>
            <person name="Vilella A.J."/>
            <person name="Villasante A."/>
            <person name="Walenz B."/>
            <person name="Wang J."/>
            <person name="Wasserman M."/>
            <person name="Watts T."/>
            <person name="Wilson D."/>
            <person name="Wilson R.K."/>
            <person name="Wing R.A."/>
            <person name="Wolfner M.F."/>
            <person name="Wong A."/>
            <person name="Wong G.K."/>
            <person name="Wu C.I."/>
            <person name="Wu G."/>
            <person name="Yamamoto D."/>
            <person name="Yang H.P."/>
            <person name="Yang S.P."/>
            <person name="Yorke J.A."/>
            <person name="Yoshida K."/>
            <person name="Zdobnov E."/>
            <person name="Zhang P."/>
            <person name="Zhang Y."/>
            <person name="Zimin A.V."/>
            <person name="Baldwin J."/>
            <person name="Abdouelleil A."/>
            <person name="Abdulkadir J."/>
            <person name="Abebe A."/>
            <person name="Abera B."/>
            <person name="Abreu J."/>
            <person name="Acer S.C."/>
            <person name="Aftuck L."/>
            <person name="Alexander A."/>
            <person name="An P."/>
            <person name="Anderson E."/>
            <person name="Anderson S."/>
            <person name="Arachi H."/>
            <person name="Azer M."/>
            <person name="Bachantsang P."/>
            <person name="Barry A."/>
            <person name="Bayul T."/>
            <person name="Berlin A."/>
            <person name="Bessette D."/>
            <person name="Bloom T."/>
            <person name="Blye J."/>
            <person name="Boguslavskiy L."/>
            <person name="Bonnet C."/>
            <person name="Boukhgalter B."/>
            <person name="Bourzgui I."/>
            <person name="Brown A."/>
            <person name="Cahill P."/>
            <person name="Channer S."/>
            <person name="Cheshatsang Y."/>
            <person name="Chuda L."/>
            <person name="Citroen M."/>
            <person name="Collymore A."/>
            <person name="Cooke P."/>
            <person name="Costello M."/>
            <person name="D'Aco K."/>
            <person name="Daza R."/>
            <person name="De Haan G."/>
            <person name="DeGray S."/>
            <person name="DeMaso C."/>
            <person name="Dhargay N."/>
            <person name="Dooley K."/>
            <person name="Dooley E."/>
            <person name="Doricent M."/>
            <person name="Dorje P."/>
            <person name="Dorjee K."/>
            <person name="Dupes A."/>
            <person name="Elong R."/>
            <person name="Falk J."/>
            <person name="Farina A."/>
            <person name="Faro S."/>
            <person name="Ferguson D."/>
            <person name="Fisher S."/>
            <person name="Foley C.D."/>
            <person name="Franke A."/>
            <person name="Friedrich D."/>
            <person name="Gadbois L."/>
            <person name="Gearin G."/>
            <person name="Gearin C.R."/>
            <person name="Giannoukos G."/>
            <person name="Goode T."/>
            <person name="Graham J."/>
            <person name="Grandbois E."/>
            <person name="Grewal S."/>
            <person name="Gyaltsen K."/>
            <person name="Hafez N."/>
            <person name="Hagos B."/>
            <person name="Hall J."/>
            <person name="Henson C."/>
            <person name="Hollinger A."/>
            <person name="Honan T."/>
            <person name="Huard M.D."/>
            <person name="Hughes L."/>
            <person name="Hurhula B."/>
            <person name="Husby M.E."/>
            <person name="Kamat A."/>
            <person name="Kanga B."/>
            <person name="Kashin S."/>
            <person name="Khazanovich D."/>
            <person name="Kisner P."/>
            <person name="Lance K."/>
            <person name="Lara M."/>
            <person name="Lee W."/>
            <person name="Lennon N."/>
            <person name="Letendre F."/>
            <person name="LeVine R."/>
            <person name="Lipovsky A."/>
            <person name="Liu X."/>
            <person name="Liu J."/>
            <person name="Liu S."/>
            <person name="Lokyitsang T."/>
            <person name="Lokyitsang Y."/>
            <person name="Lubonja R."/>
            <person name="Lui A."/>
            <person name="MacDonald P."/>
            <person name="Magnisalis V."/>
            <person name="Maru K."/>
            <person name="Matthews C."/>
            <person name="McCusker W."/>
            <person name="McDonough S."/>
            <person name="Mehta T."/>
            <person name="Meldrim J."/>
            <person name="Meneus L."/>
            <person name="Mihai O."/>
            <person name="Mihalev A."/>
            <person name="Mihova T."/>
            <person name="Mittelman R."/>
            <person name="Mlenga V."/>
            <person name="Montmayeur A."/>
            <person name="Mulrain L."/>
            <person name="Navidi A."/>
            <person name="Naylor J."/>
            <person name="Negash T."/>
            <person name="Nguyen T."/>
            <person name="Nguyen N."/>
            <person name="Nicol R."/>
            <person name="Norbu C."/>
            <person name="Norbu N."/>
            <person name="Novod N."/>
            <person name="O'Neill B."/>
            <person name="Osman S."/>
            <person name="Markiewicz E."/>
            <person name="Oyono O.L."/>
            <person name="Patti C."/>
            <person name="Phunkhang P."/>
            <person name="Pierre F."/>
            <person name="Priest M."/>
            <person name="Raghuraman S."/>
            <person name="Rege F."/>
            <person name="Reyes R."/>
            <person name="Rise C."/>
            <person name="Rogov P."/>
            <person name="Ross K."/>
            <person name="Ryan E."/>
            <person name="Settipalli S."/>
            <person name="Shea T."/>
            <person name="Sherpa N."/>
            <person name="Shi L."/>
            <person name="Shih D."/>
            <person name="Sparrow T."/>
            <person name="Spaulding J."/>
            <person name="Stalker J."/>
            <person name="Stange-Thomann N."/>
            <person name="Stavropoulos S."/>
            <person name="Stone C."/>
            <person name="Strader C."/>
            <person name="Tesfaye S."/>
            <person name="Thomson T."/>
            <person name="Thoulutsang Y."/>
            <person name="Thoulutsang D."/>
            <person name="Topham K."/>
            <person name="Topping I."/>
            <person name="Tsamla T."/>
            <person name="Vassiliev H."/>
            <person name="Vo A."/>
            <person name="Wangchuk T."/>
            <person name="Wangdi T."/>
            <person name="Weiand M."/>
            <person name="Wilkinson J."/>
            <person name="Wilson A."/>
            <person name="Yadav S."/>
            <person name="Young G."/>
            <person name="Yu Q."/>
            <person name="Zembek L."/>
            <person name="Zhong D."/>
            <person name="Zimmer A."/>
            <person name="Zwirko Z."/>
            <person name="Jaffe D.B."/>
            <person name="Alvarez P."/>
            <person name="Brockman W."/>
            <person name="Butler J."/>
            <person name="Chin C."/>
            <person name="Gnerre S."/>
            <person name="Grabherr M."/>
            <person name="Kleber M."/>
            <person name="Mauceli E."/>
            <person name="MacCallum I."/>
        </authorList>
    </citation>
    <scope>NUCLEOTIDE SEQUENCE [LARGE SCALE GENOMIC DNA]</scope>
    <source>
        <strain evidence="6">Tucson 15010-1051.87</strain>
    </source>
</reference>
<protein>
    <recommendedName>
        <fullName evidence="4">Single domain-containing protein</fullName>
    </recommendedName>
</protein>
<feature type="domain" description="Single" evidence="4">
    <location>
        <begin position="34"/>
        <end position="97"/>
    </location>
</feature>
<evidence type="ECO:0000313" key="6">
    <source>
        <dbReference type="Proteomes" id="UP000008792"/>
    </source>
</evidence>
<sequence>MKHICEIYFIIFGLVCSANALVHMVHLGKGVNGCITAKGEVKVGEEVPDEKTCGIFVCLDKDGNGVYQFCQKPVSFANCKTDLVNTKGKFPDCCWQCVEGVAC</sequence>
<evidence type="ECO:0000313" key="5">
    <source>
        <dbReference type="EMBL" id="KRF79690.1"/>
    </source>
</evidence>
<dbReference type="OrthoDB" id="7854947at2759"/>
<keyword evidence="6" id="KW-1185">Reference proteome</keyword>
<dbReference type="EMBL" id="CH940648">
    <property type="protein sequence ID" value="KRF79690.1"/>
    <property type="molecule type" value="Genomic_DNA"/>
</dbReference>
<dbReference type="AlphaFoldDB" id="A0A0Q9W3M0"/>
<dbReference type="SMART" id="SM01318">
    <property type="entry name" value="SVWC"/>
    <property type="match status" value="1"/>
</dbReference>
<keyword evidence="3" id="KW-0472">Membrane</keyword>
<comment type="subcellular location">
    <subcellularLocation>
        <location evidence="1">Secreted</location>
    </subcellularLocation>
</comment>
<feature type="transmembrane region" description="Helical" evidence="3">
    <location>
        <begin position="7"/>
        <end position="28"/>
    </location>
</feature>
<organism evidence="5 6">
    <name type="scientific">Drosophila virilis</name>
    <name type="common">Fruit fly</name>
    <dbReference type="NCBI Taxonomy" id="7244"/>
    <lineage>
        <taxon>Eukaryota</taxon>
        <taxon>Metazoa</taxon>
        <taxon>Ecdysozoa</taxon>
        <taxon>Arthropoda</taxon>
        <taxon>Hexapoda</taxon>
        <taxon>Insecta</taxon>
        <taxon>Pterygota</taxon>
        <taxon>Neoptera</taxon>
        <taxon>Endopterygota</taxon>
        <taxon>Diptera</taxon>
        <taxon>Brachycera</taxon>
        <taxon>Muscomorpha</taxon>
        <taxon>Ephydroidea</taxon>
        <taxon>Drosophilidae</taxon>
        <taxon>Drosophila</taxon>
    </lineage>
</organism>
<evidence type="ECO:0000259" key="4">
    <source>
        <dbReference type="SMART" id="SM01318"/>
    </source>
</evidence>
<evidence type="ECO:0000256" key="1">
    <source>
        <dbReference type="ARBA" id="ARBA00004613"/>
    </source>
</evidence>
<keyword evidence="2" id="KW-0964">Secreted</keyword>
<gene>
    <name evidence="5" type="primary">Dvir\GJ21779</name>
    <name evidence="5" type="ORF">Dvir_GJ21779</name>
</gene>
<evidence type="ECO:0000256" key="3">
    <source>
        <dbReference type="SAM" id="Phobius"/>
    </source>
</evidence>
<proteinExistence type="predicted"/>
<name>A0A0Q9W3M0_DROVI</name>
<dbReference type="GO" id="GO:0005576">
    <property type="term" value="C:extracellular region"/>
    <property type="evidence" value="ECO:0007669"/>
    <property type="project" value="UniProtKB-SubCell"/>
</dbReference>
<accession>A0A0Q9W3M0</accession>